<dbReference type="InterPro" id="IPR052933">
    <property type="entry name" value="DNA_Protect_Modify"/>
</dbReference>
<dbReference type="Gene3D" id="3.40.50.150">
    <property type="entry name" value="Vaccinia Virus protein VP39"/>
    <property type="match status" value="1"/>
</dbReference>
<dbReference type="STRING" id="1308866.J416_08122"/>
<keyword evidence="3" id="KW-0489">Methyltransferase</keyword>
<dbReference type="EMBL" id="APML01000026">
    <property type="protein sequence ID" value="ENH96936.1"/>
    <property type="molecule type" value="Genomic_DNA"/>
</dbReference>
<dbReference type="CDD" id="cd02440">
    <property type="entry name" value="AdoMet_MTases"/>
    <property type="match status" value="1"/>
</dbReference>
<organism evidence="3 4">
    <name type="scientific">Gracilibacillus halophilus YIM-C55.5</name>
    <dbReference type="NCBI Taxonomy" id="1308866"/>
    <lineage>
        <taxon>Bacteria</taxon>
        <taxon>Bacillati</taxon>
        <taxon>Bacillota</taxon>
        <taxon>Bacilli</taxon>
        <taxon>Bacillales</taxon>
        <taxon>Bacillaceae</taxon>
        <taxon>Gracilibacillus</taxon>
    </lineage>
</organism>
<dbReference type="GO" id="GO:0003677">
    <property type="term" value="F:DNA binding"/>
    <property type="evidence" value="ECO:0007669"/>
    <property type="project" value="InterPro"/>
</dbReference>
<feature type="domain" description="DNA methylase adenine-specific" evidence="1">
    <location>
        <begin position="91"/>
        <end position="306"/>
    </location>
</feature>
<dbReference type="GO" id="GO:0008170">
    <property type="term" value="F:N-methyltransferase activity"/>
    <property type="evidence" value="ECO:0007669"/>
    <property type="project" value="InterPro"/>
</dbReference>
<comment type="caution">
    <text evidence="3">The sequence shown here is derived from an EMBL/GenBank/DDBJ whole genome shotgun (WGS) entry which is preliminary data.</text>
</comment>
<accession>N4WV08</accession>
<dbReference type="SUPFAM" id="SSF53335">
    <property type="entry name" value="S-adenosyl-L-methionine-dependent methyltransferases"/>
    <property type="match status" value="1"/>
</dbReference>
<evidence type="ECO:0000313" key="3">
    <source>
        <dbReference type="EMBL" id="ENH96936.1"/>
    </source>
</evidence>
<dbReference type="RefSeq" id="WP_003467975.1">
    <property type="nucleotide sequence ID" value="NZ_APML01000026.1"/>
</dbReference>
<keyword evidence="3" id="KW-0808">Transferase</keyword>
<dbReference type="eggNOG" id="COG0827">
    <property type="taxonomic scope" value="Bacteria"/>
</dbReference>
<dbReference type="Pfam" id="PF21106">
    <property type="entry name" value="YtxK_like"/>
    <property type="match status" value="1"/>
</dbReference>
<proteinExistence type="predicted"/>
<dbReference type="AlphaFoldDB" id="N4WV08"/>
<dbReference type="Proteomes" id="UP000012283">
    <property type="component" value="Unassembled WGS sequence"/>
</dbReference>
<dbReference type="InterPro" id="IPR003356">
    <property type="entry name" value="DNA_methylase_A-5"/>
</dbReference>
<dbReference type="PIRSF" id="PIRSF026567">
    <property type="entry name" value="Adenine_mtase_bact_prd"/>
    <property type="match status" value="1"/>
</dbReference>
<gene>
    <name evidence="3" type="ORF">J416_08122</name>
</gene>
<dbReference type="InterPro" id="IPR048375">
    <property type="entry name" value="YtxK-like_N"/>
</dbReference>
<sequence>MDVEHVFHQVDQTTEQLQNELEETYLDSLILVLQYLNNSEDLSQVPQGSQSKLEDLANVFDQENMENEDVRKIIQLAILKAMKGSTQHQHMITPDSVAMFIGYFIEKLTSKQKQLTLFDPAIGTGNLLTATMHQLQADVTAYGSEVDQTLIRLAVESANLQQTPIELFHQDSLTPFLLDPVDVVVSDLPVGYYPNDQQARQYELQAPEGHSYAHHLFIEQSLTYTKPGGYAIFLVPNFLFTSDQSDQLKRYITKHAHILSFLQLPLSLFTSEKQAKSIFIVQKQGDQTKAPKQTLMAQLPSFKEVQATQKVLAQIDQWFHEYMTE</sequence>
<dbReference type="PRINTS" id="PR00507">
    <property type="entry name" value="N12N6MTFRASE"/>
</dbReference>
<name>N4WV08_9BACI</name>
<dbReference type="Gene3D" id="1.10.150.470">
    <property type="match status" value="1"/>
</dbReference>
<protein>
    <submittedName>
        <fullName evidence="3">Putative DNA-methyltransferase</fullName>
    </submittedName>
</protein>
<reference evidence="3 4" key="1">
    <citation type="submission" date="2013-03" db="EMBL/GenBank/DDBJ databases">
        <title>Draft genome sequence of Gracibacillus halophilus YIM-C55.5, a moderately halophilic and thermophilic organism from the Xiaochaidamu salt lake.</title>
        <authorList>
            <person name="Sugumar T."/>
            <person name="Polireddy D.R."/>
            <person name="Antony A."/>
            <person name="Madhava Y.R."/>
            <person name="Sivakumar N."/>
        </authorList>
    </citation>
    <scope>NUCLEOTIDE SEQUENCE [LARGE SCALE GENOMIC DNA]</scope>
    <source>
        <strain evidence="3 4">YIM-C55.5</strain>
    </source>
</reference>
<evidence type="ECO:0000259" key="1">
    <source>
        <dbReference type="Pfam" id="PF02384"/>
    </source>
</evidence>
<feature type="domain" description="YtxK-like N-terminal helical" evidence="2">
    <location>
        <begin position="4"/>
        <end position="82"/>
    </location>
</feature>
<dbReference type="Pfam" id="PF02384">
    <property type="entry name" value="N6_Mtase"/>
    <property type="match status" value="1"/>
</dbReference>
<dbReference type="GO" id="GO:0032259">
    <property type="term" value="P:methylation"/>
    <property type="evidence" value="ECO:0007669"/>
    <property type="project" value="UniProtKB-KW"/>
</dbReference>
<dbReference type="PANTHER" id="PTHR41313">
    <property type="entry name" value="ADENINE-SPECIFIC METHYLTRANSFERASE"/>
    <property type="match status" value="1"/>
</dbReference>
<dbReference type="PANTHER" id="PTHR41313:SF1">
    <property type="entry name" value="DNA METHYLASE ADENINE-SPECIFIC DOMAIN-CONTAINING PROTEIN"/>
    <property type="match status" value="1"/>
</dbReference>
<evidence type="ECO:0000313" key="4">
    <source>
        <dbReference type="Proteomes" id="UP000012283"/>
    </source>
</evidence>
<dbReference type="PATRIC" id="fig|1308866.3.peg.1640"/>
<dbReference type="InterPro" id="IPR016843">
    <property type="entry name" value="S-AdoMet-dep_Ade-MeTrfase_prd"/>
</dbReference>
<dbReference type="InterPro" id="IPR029063">
    <property type="entry name" value="SAM-dependent_MTases_sf"/>
</dbReference>
<keyword evidence="4" id="KW-1185">Reference proteome</keyword>
<evidence type="ECO:0000259" key="2">
    <source>
        <dbReference type="Pfam" id="PF21106"/>
    </source>
</evidence>